<sequence>MHVTLVELEFVELPDLPITEATVNNGYLLSMWDCSCRMATWNAAAERFEDVGGLLNPLDVACWGDAIIRAVLAKHTSRPDAGWLEPKYDC</sequence>
<comment type="caution">
    <text evidence="1">The sequence shown here is derived from an EMBL/GenBank/DDBJ whole genome shotgun (WGS) entry which is preliminary data.</text>
</comment>
<reference evidence="1 2" key="1">
    <citation type="submission" date="2015-11" db="EMBL/GenBank/DDBJ databases">
        <title>Expanding the genomic diversity of Burkholderia species for the development of highly accurate diagnostics.</title>
        <authorList>
            <person name="Sahl J."/>
            <person name="Keim P."/>
            <person name="Wagner D."/>
        </authorList>
    </citation>
    <scope>NUCLEOTIDE SEQUENCE [LARGE SCALE GENOMIC DNA]</scope>
    <source>
        <strain evidence="1 2">MSMB2087WGS</strain>
    </source>
</reference>
<name>A0A106QCS3_9BURK</name>
<dbReference type="Proteomes" id="UP000060630">
    <property type="component" value="Unassembled WGS sequence"/>
</dbReference>
<dbReference type="RefSeq" id="WP_060192072.1">
    <property type="nucleotide sequence ID" value="NZ_LPHD01000049.1"/>
</dbReference>
<protein>
    <submittedName>
        <fullName evidence="1">Uncharacterized protein</fullName>
    </submittedName>
</protein>
<proteinExistence type="predicted"/>
<organism evidence="1 2">
    <name type="scientific">Burkholderia ubonensis</name>
    <dbReference type="NCBI Taxonomy" id="101571"/>
    <lineage>
        <taxon>Bacteria</taxon>
        <taxon>Pseudomonadati</taxon>
        <taxon>Pseudomonadota</taxon>
        <taxon>Betaproteobacteria</taxon>
        <taxon>Burkholderiales</taxon>
        <taxon>Burkholderiaceae</taxon>
        <taxon>Burkholderia</taxon>
        <taxon>Burkholderia cepacia complex</taxon>
    </lineage>
</organism>
<dbReference type="AlphaFoldDB" id="A0A106QCS3"/>
<accession>A0A106QCS3</accession>
<evidence type="ECO:0000313" key="2">
    <source>
        <dbReference type="Proteomes" id="UP000060630"/>
    </source>
</evidence>
<dbReference type="EMBL" id="LPHD01000049">
    <property type="protein sequence ID" value="KWA83842.1"/>
    <property type="molecule type" value="Genomic_DNA"/>
</dbReference>
<gene>
    <name evidence="1" type="ORF">WL29_20980</name>
</gene>
<evidence type="ECO:0000313" key="1">
    <source>
        <dbReference type="EMBL" id="KWA83842.1"/>
    </source>
</evidence>